<keyword evidence="6 8" id="KW-1133">Transmembrane helix</keyword>
<feature type="transmembrane region" description="Helical" evidence="8">
    <location>
        <begin position="227"/>
        <end position="254"/>
    </location>
</feature>
<dbReference type="GO" id="GO:0005886">
    <property type="term" value="C:plasma membrane"/>
    <property type="evidence" value="ECO:0007669"/>
    <property type="project" value="UniProtKB-SubCell"/>
</dbReference>
<name>A0A975XW66_9RHOO</name>
<evidence type="ECO:0000313" key="9">
    <source>
        <dbReference type="EMBL" id="QWT50583.1"/>
    </source>
</evidence>
<evidence type="ECO:0000256" key="3">
    <source>
        <dbReference type="ARBA" id="ARBA00022448"/>
    </source>
</evidence>
<comment type="subcellular location">
    <subcellularLocation>
        <location evidence="1">Cell membrane</location>
        <topology evidence="1">Multi-pass membrane protein</topology>
    </subcellularLocation>
</comment>
<dbReference type="Pfam" id="PF01594">
    <property type="entry name" value="AI-2E_transport"/>
    <property type="match status" value="1"/>
</dbReference>
<accession>A0A975XW66</accession>
<feature type="transmembrane region" description="Helical" evidence="8">
    <location>
        <begin position="301"/>
        <end position="329"/>
    </location>
</feature>
<dbReference type="InterPro" id="IPR002549">
    <property type="entry name" value="AI-2E-like"/>
</dbReference>
<evidence type="ECO:0000256" key="1">
    <source>
        <dbReference type="ARBA" id="ARBA00004651"/>
    </source>
</evidence>
<comment type="similarity">
    <text evidence="2">Belongs to the autoinducer-2 exporter (AI-2E) (TC 2.A.86) family.</text>
</comment>
<feature type="transmembrane region" description="Helical" evidence="8">
    <location>
        <begin position="56"/>
        <end position="78"/>
    </location>
</feature>
<reference evidence="9" key="1">
    <citation type="submission" date="2020-11" db="EMBL/GenBank/DDBJ databases">
        <title>Azospira inquinata sp. nov.</title>
        <authorList>
            <person name="Moe W.M."/>
            <person name="Mikes M.C."/>
        </authorList>
    </citation>
    <scope>NUCLEOTIDE SEQUENCE</scope>
    <source>
        <strain evidence="9">Azo-3</strain>
    </source>
</reference>
<keyword evidence="5 8" id="KW-0812">Transmembrane</keyword>
<feature type="transmembrane region" description="Helical" evidence="8">
    <location>
        <begin position="12"/>
        <end position="35"/>
    </location>
</feature>
<evidence type="ECO:0000313" key="10">
    <source>
        <dbReference type="Proteomes" id="UP000683428"/>
    </source>
</evidence>
<keyword evidence="10" id="KW-1185">Reference proteome</keyword>
<dbReference type="AlphaFoldDB" id="A0A975XW66"/>
<keyword evidence="7 8" id="KW-0472">Membrane</keyword>
<organism evidence="9 10">
    <name type="scientific">Azospira inquinata</name>
    <dbReference type="NCBI Taxonomy" id="2785627"/>
    <lineage>
        <taxon>Bacteria</taxon>
        <taxon>Pseudomonadati</taxon>
        <taxon>Pseudomonadota</taxon>
        <taxon>Betaproteobacteria</taxon>
        <taxon>Rhodocyclales</taxon>
        <taxon>Rhodocyclaceae</taxon>
        <taxon>Azospira</taxon>
    </lineage>
</organism>
<keyword evidence="3" id="KW-0813">Transport</keyword>
<keyword evidence="4" id="KW-1003">Cell membrane</keyword>
<evidence type="ECO:0000256" key="5">
    <source>
        <dbReference type="ARBA" id="ARBA00022692"/>
    </source>
</evidence>
<evidence type="ECO:0000256" key="4">
    <source>
        <dbReference type="ARBA" id="ARBA00022475"/>
    </source>
</evidence>
<dbReference type="Proteomes" id="UP000683428">
    <property type="component" value="Chromosome"/>
</dbReference>
<dbReference type="KEGG" id="aiq:Azoinq_14505"/>
<evidence type="ECO:0000256" key="8">
    <source>
        <dbReference type="SAM" id="Phobius"/>
    </source>
</evidence>
<proteinExistence type="inferred from homology"/>
<evidence type="ECO:0000256" key="7">
    <source>
        <dbReference type="ARBA" id="ARBA00023136"/>
    </source>
</evidence>
<feature type="transmembrane region" description="Helical" evidence="8">
    <location>
        <begin position="203"/>
        <end position="221"/>
    </location>
</feature>
<dbReference type="PANTHER" id="PTHR21716">
    <property type="entry name" value="TRANSMEMBRANE PROTEIN"/>
    <property type="match status" value="1"/>
</dbReference>
<sequence length="362" mass="39564">MVWLAILATTSLLLVVFQQVLWLVVPFLLALVIYYTLLPWQGRLVLAGVSVERAAAIVAGVAFSAMGGALALAAPWIANHAVSWQDWVAHYLEGGIRFIVHALGRLERSTDLLAHAHWSEEVRKGIRNFSSTFVNRYLATALVNLAAWLPSLLLAPFMAFFFLRDGRRLKKFIVKSVPNAFFERTLSLLDELDRTARLYFQGLLKLTALDASALGIGLWLLGMSTPLLLGVVTAVLAWVPYVGSIIGCALVVLVAATDFPGNPGMAYGTIALFLFVRMLDDFFFMPLTIGRSLHLHPLLTVLMIFVGGAVAGVAGLMLVLPLLGVVMVLGETLGQILNDPRLRARHAYARKLRHAAVTADLK</sequence>
<dbReference type="EMBL" id="CP064782">
    <property type="protein sequence ID" value="QWT50583.1"/>
    <property type="molecule type" value="Genomic_DNA"/>
</dbReference>
<feature type="transmembrane region" description="Helical" evidence="8">
    <location>
        <begin position="137"/>
        <end position="163"/>
    </location>
</feature>
<evidence type="ECO:0000256" key="6">
    <source>
        <dbReference type="ARBA" id="ARBA00022989"/>
    </source>
</evidence>
<gene>
    <name evidence="9" type="ORF">Azoinq_14505</name>
</gene>
<feature type="transmembrane region" description="Helical" evidence="8">
    <location>
        <begin position="266"/>
        <end position="289"/>
    </location>
</feature>
<protein>
    <submittedName>
        <fullName evidence="9">AI-2E family transporter</fullName>
    </submittedName>
</protein>
<dbReference type="PANTHER" id="PTHR21716:SF53">
    <property type="entry name" value="PERMEASE PERM-RELATED"/>
    <property type="match status" value="1"/>
</dbReference>
<evidence type="ECO:0000256" key="2">
    <source>
        <dbReference type="ARBA" id="ARBA00009773"/>
    </source>
</evidence>